<feature type="transmembrane region" description="Helical" evidence="3">
    <location>
        <begin position="524"/>
        <end position="544"/>
    </location>
</feature>
<evidence type="ECO:0000256" key="2">
    <source>
        <dbReference type="SAM" id="MobiDB-lite"/>
    </source>
</evidence>
<accession>W7XCX9</accession>
<organism evidence="4 5">
    <name type="scientific">Tetrahymena thermophila (strain SB210)</name>
    <dbReference type="NCBI Taxonomy" id="312017"/>
    <lineage>
        <taxon>Eukaryota</taxon>
        <taxon>Sar</taxon>
        <taxon>Alveolata</taxon>
        <taxon>Ciliophora</taxon>
        <taxon>Intramacronucleata</taxon>
        <taxon>Oligohymenophorea</taxon>
        <taxon>Hymenostomatida</taxon>
        <taxon>Tetrahymenina</taxon>
        <taxon>Tetrahymenidae</taxon>
        <taxon>Tetrahymena</taxon>
    </lineage>
</organism>
<feature type="compositionally biased region" description="Acidic residues" evidence="2">
    <location>
        <begin position="785"/>
        <end position="798"/>
    </location>
</feature>
<feature type="compositionally biased region" description="Basic and acidic residues" evidence="2">
    <location>
        <begin position="1887"/>
        <end position="1901"/>
    </location>
</feature>
<keyword evidence="3" id="KW-1133">Transmembrane helix</keyword>
<gene>
    <name evidence="4" type="ORF">TTHERM_001193551</name>
</gene>
<feature type="compositionally biased region" description="Low complexity" evidence="2">
    <location>
        <begin position="1944"/>
        <end position="1962"/>
    </location>
</feature>
<protein>
    <submittedName>
        <fullName evidence="4">Transmembrane protein, putative</fullName>
    </submittedName>
</protein>
<name>W7XCX9_TETTS</name>
<feature type="transmembrane region" description="Helical" evidence="3">
    <location>
        <begin position="680"/>
        <end position="698"/>
    </location>
</feature>
<dbReference type="GeneID" id="24441892"/>
<proteinExistence type="predicted"/>
<feature type="compositionally biased region" description="Basic and acidic residues" evidence="2">
    <location>
        <begin position="1963"/>
        <end position="1973"/>
    </location>
</feature>
<keyword evidence="5" id="KW-1185">Reference proteome</keyword>
<feature type="transmembrane region" description="Helical" evidence="3">
    <location>
        <begin position="447"/>
        <end position="470"/>
    </location>
</feature>
<dbReference type="OrthoDB" id="287164at2759"/>
<feature type="coiled-coil region" evidence="1">
    <location>
        <begin position="1387"/>
        <end position="1414"/>
    </location>
</feature>
<dbReference type="STRING" id="312017.W7XCX9"/>
<dbReference type="EMBL" id="GG662431">
    <property type="protein sequence ID" value="EWS71666.1"/>
    <property type="molecule type" value="Genomic_DNA"/>
</dbReference>
<keyword evidence="3 4" id="KW-0812">Transmembrane</keyword>
<dbReference type="eggNOG" id="ENOG502R2E3">
    <property type="taxonomic scope" value="Eukaryota"/>
</dbReference>
<dbReference type="InParanoid" id="W7XCX9"/>
<keyword evidence="3" id="KW-0472">Membrane</keyword>
<evidence type="ECO:0000313" key="5">
    <source>
        <dbReference type="Proteomes" id="UP000009168"/>
    </source>
</evidence>
<keyword evidence="1" id="KW-0175">Coiled coil</keyword>
<evidence type="ECO:0000256" key="3">
    <source>
        <dbReference type="SAM" id="Phobius"/>
    </source>
</evidence>
<feature type="region of interest" description="Disordered" evidence="2">
    <location>
        <begin position="785"/>
        <end position="806"/>
    </location>
</feature>
<feature type="transmembrane region" description="Helical" evidence="3">
    <location>
        <begin position="736"/>
        <end position="758"/>
    </location>
</feature>
<feature type="transmembrane region" description="Helical" evidence="3">
    <location>
        <begin position="1067"/>
        <end position="1090"/>
    </location>
</feature>
<feature type="region of interest" description="Disordered" evidence="2">
    <location>
        <begin position="1887"/>
        <end position="1908"/>
    </location>
</feature>
<dbReference type="Proteomes" id="UP000009168">
    <property type="component" value="Unassembled WGS sequence"/>
</dbReference>
<evidence type="ECO:0000313" key="4">
    <source>
        <dbReference type="EMBL" id="EWS71666.1"/>
    </source>
</evidence>
<feature type="transmembrane region" description="Helical" evidence="3">
    <location>
        <begin position="577"/>
        <end position="597"/>
    </location>
</feature>
<reference evidence="5" key="1">
    <citation type="journal article" date="2006" name="PLoS Biol.">
        <title>Macronuclear genome sequence of the ciliate Tetrahymena thermophila, a model eukaryote.</title>
        <authorList>
            <person name="Eisen J.A."/>
            <person name="Coyne R.S."/>
            <person name="Wu M."/>
            <person name="Wu D."/>
            <person name="Thiagarajan M."/>
            <person name="Wortman J.R."/>
            <person name="Badger J.H."/>
            <person name="Ren Q."/>
            <person name="Amedeo P."/>
            <person name="Jones K.M."/>
            <person name="Tallon L.J."/>
            <person name="Delcher A.L."/>
            <person name="Salzberg S.L."/>
            <person name="Silva J.C."/>
            <person name="Haas B.J."/>
            <person name="Majoros W.H."/>
            <person name="Farzad M."/>
            <person name="Carlton J.M."/>
            <person name="Smith R.K. Jr."/>
            <person name="Garg J."/>
            <person name="Pearlman R.E."/>
            <person name="Karrer K.M."/>
            <person name="Sun L."/>
            <person name="Manning G."/>
            <person name="Elde N.C."/>
            <person name="Turkewitz A.P."/>
            <person name="Asai D.J."/>
            <person name="Wilkes D.E."/>
            <person name="Wang Y."/>
            <person name="Cai H."/>
            <person name="Collins K."/>
            <person name="Stewart B.A."/>
            <person name="Lee S.R."/>
            <person name="Wilamowska K."/>
            <person name="Weinberg Z."/>
            <person name="Ruzzo W.L."/>
            <person name="Wloga D."/>
            <person name="Gaertig J."/>
            <person name="Frankel J."/>
            <person name="Tsao C.-C."/>
            <person name="Gorovsky M.A."/>
            <person name="Keeling P.J."/>
            <person name="Waller R.F."/>
            <person name="Patron N.J."/>
            <person name="Cherry J.M."/>
            <person name="Stover N.A."/>
            <person name="Krieger C.J."/>
            <person name="del Toro C."/>
            <person name="Ryder H.F."/>
            <person name="Williamson S.C."/>
            <person name="Barbeau R.A."/>
            <person name="Hamilton E.P."/>
            <person name="Orias E."/>
        </authorList>
    </citation>
    <scope>NUCLEOTIDE SEQUENCE [LARGE SCALE GENOMIC DNA]</scope>
    <source>
        <strain evidence="5">SB210</strain>
    </source>
</reference>
<sequence>MYNKCTKNENYQKNNYSRMLLQDELNSIVYVNPLKKEMYPEPFQQDTIQKGSEEPTTIFMVPKSSTVDIIFDLRHVQNQIQKSISFSYGKDWDIAISTSQSFTLGNWTQDFESNKIDLPESFLNSTNQKTDSHKFVLFAYEDMHLMIFIRILKIKFSSLSSLFIQTTSVHIQTPYRASMKSGLIFPFILWSNSPVNLPLNLPEMVNPNQDYPLSIVSYTTANPSQHNHPINLTQSSAYTYYINNDRYWKNLHQLVIPYLPYFTNCKNYGQFIYLHQIIENHELCHLVDPKDTEPIKQISFQQEPVSDQCEDLKFECIMDDAFYSSNALPKLYQLPKNTNLFYMSANPVDIQDISVDGLSFKKSELIPVVSLNQVPANYLPASIELAINYYQVDKYHKKIIKCEMEFKSLINKETLSQQSNFTYELRFSFHSMSHAELAIAFALDYPIYLILSCIIGLFSIAMICIYFAFYKIGNFLTRRKIKTSSNYFFLSFHGLKELFQEVYYHLTLYPPIIKGIVISFFPKIILFTILSVLMIGTFWGYTIIGCSSLTDDYLCENSLFEILFQENIAQETRRGRLGISLVVIGFYICVRMAIVFIPDTQEDKIQEEVTKFTKKNPEFRYNIISILKFLSDEPKLLKSESYDGNIWRDKVWSRGLFIFITILVLVLMVIILYLSFSVYYATNIWMFIFILKITQIIIEEGLKVYVENELLLGSLSCVMTMINTISGLGAENYFAYLVNVFVALGIMCFEKVSQVLIVKQISRSLFKASKILNKWIEKQFITNDNEETEENDEEDETNDINSQQEKEEFHFKKQENIRDDISEIVLTEIYEESFGSIEDDEAETVEVKRQSLQIINSIGDVYQDKLIEINKQQQLTSKVRSYSSNSVECNSDQLQDQFEILFQHIFDKKFMKNYKRKERQESLTEDEDQQTQKQKNLEKEEKNKQVKVFTDFCYKSLNILELPIQTAFLWLFYDSNQIFTKWNITKEGLVFYFLFSIFAIPFQICVDILFIKTVEQYHGVCIKDYVKSVKERYINRKFNWKADDTSDALNYLEKEYQYIDAWCFSSQLFFCYCIFLAGSISIVQGAITIINNQYNFLGDQKLTIIIIIWVVFCFLVERLCFFFYEHSQIWKKDQKFTKKIPKTEEEISLKQQAHEQILSIQNFNSPNITRQLHNQNTFRRQEKIEMDLSPLQVNSNKEPMTPNQILSNIDPNKLKYQNTFFAQKSPFQFARQTSSRENFNKKSDDRLFTFNQGVLSQSQFQTKQSILANQYTRKFSTFNKNTINSNPTIQKFFKRYEQNLYDEELEYEDFFKETAKEINKNIYLKMYLDREVENAYEQSILVHSFILENLSEQKMQTSPLADLTNLVIQKFKYSQNSDQKRFQWESYKKNFKKVKKYKERVQKLSEKKIHLLNHEYKDEKFLQKFIKRNQIWIRKNINIMFDDLIKGVSQSQLPLLRNHILEGFNQIYGDIKQGSDNQVKSIVQDQITKQEAQKYIGTYVHYILRYWRQRSTNLQIAQNVVGGYLLKTNNSQNCEYCNKNWGLQVQTKENVEDLFNIFYKNECRRIKFYFNVVQLFEKDCLVIDKNTYKRDKERCNTLKSLKFIKFQDPMFQEDFNESNENNILDNSKDFDDTYNNDKSYDDQQIQLSSQQEINSYQQRRKNSKQTAFFVEHQNLSKEKLSQIMNKKKFIERWQEFFFKNATFVSVCFQCNEEAMEQFIYQVQRERKIKEQEDLLLKQYQQHLVKLNEINDNNILHELEEQDKKDIEYEKIEEFGSNYKQNSWKKKDQKKLKGTTIIEEDFCERVINEVVNEVKEDEEDDTGYYNNLTMRVKSFSSKPQRTSLFNIREKADSASSNKVDNVSSFSPKHYQSLQLIKLQNIGFDQQNKNKDECQSHTQRESQDIQQNQKSLQTNRGSLFLNAKNSSKEIHNKSQNSGEKSFNHKSNSSSSNSSENSSSENSSDSESRQQNDSKLQRKKSIHLKSNKSFKSHESKTHPLTSEQLIKSHSQINNSVQRDNNNNINNNKDKEHIQLLDPQKILGEYKLQKSSNTLITSNNEIDASNLNNFIENPSNLNQIMSQQKKIINFNNIQQSNYFNNITIQKTENAQTEDFFFQSARNISQDYQQAISSQNQYIEEVLNYSSNISYNKQSKNKEN</sequence>
<feature type="transmembrane region" description="Helical" evidence="3">
    <location>
        <begin position="1102"/>
        <end position="1124"/>
    </location>
</feature>
<evidence type="ECO:0000256" key="1">
    <source>
        <dbReference type="SAM" id="Coils"/>
    </source>
</evidence>
<dbReference type="KEGG" id="tet:TTHERM_001193551"/>
<feature type="transmembrane region" description="Helical" evidence="3">
    <location>
        <begin position="989"/>
        <end position="1011"/>
    </location>
</feature>
<feature type="region of interest" description="Disordered" evidence="2">
    <location>
        <begin position="1924"/>
        <end position="2002"/>
    </location>
</feature>
<feature type="compositionally biased region" description="Basic residues" evidence="2">
    <location>
        <begin position="1974"/>
        <end position="1987"/>
    </location>
</feature>
<dbReference type="RefSeq" id="XP_012655798.1">
    <property type="nucleotide sequence ID" value="XM_012800344.1"/>
</dbReference>
<feature type="transmembrane region" description="Helical" evidence="3">
    <location>
        <begin position="656"/>
        <end position="674"/>
    </location>
</feature>